<feature type="compositionally biased region" description="Low complexity" evidence="1">
    <location>
        <begin position="537"/>
        <end position="546"/>
    </location>
</feature>
<feature type="compositionally biased region" description="Pro residues" evidence="1">
    <location>
        <begin position="552"/>
        <end position="562"/>
    </location>
</feature>
<feature type="transmembrane region" description="Helical" evidence="2">
    <location>
        <begin position="42"/>
        <end position="64"/>
    </location>
</feature>
<feature type="compositionally biased region" description="Low complexity" evidence="1">
    <location>
        <begin position="563"/>
        <end position="597"/>
    </location>
</feature>
<evidence type="ECO:0000259" key="3">
    <source>
        <dbReference type="Pfam" id="PF26649"/>
    </source>
</evidence>
<feature type="compositionally biased region" description="Basic and acidic residues" evidence="1">
    <location>
        <begin position="448"/>
        <end position="457"/>
    </location>
</feature>
<feature type="compositionally biased region" description="Polar residues" evidence="1">
    <location>
        <begin position="1292"/>
        <end position="1301"/>
    </location>
</feature>
<keyword evidence="2" id="KW-1133">Transmembrane helix</keyword>
<feature type="domain" description="Apical junction molecule ajm1 alpha/beta" evidence="3">
    <location>
        <begin position="1775"/>
        <end position="1890"/>
    </location>
</feature>
<accession>A0A8S1EPI4</accession>
<feature type="compositionally biased region" description="Pro residues" evidence="1">
    <location>
        <begin position="464"/>
        <end position="490"/>
    </location>
</feature>
<organism evidence="4 5">
    <name type="scientific">Caenorhabditis bovis</name>
    <dbReference type="NCBI Taxonomy" id="2654633"/>
    <lineage>
        <taxon>Eukaryota</taxon>
        <taxon>Metazoa</taxon>
        <taxon>Ecdysozoa</taxon>
        <taxon>Nematoda</taxon>
        <taxon>Chromadorea</taxon>
        <taxon>Rhabditida</taxon>
        <taxon>Rhabditina</taxon>
        <taxon>Rhabditomorpha</taxon>
        <taxon>Rhabditoidea</taxon>
        <taxon>Rhabditidae</taxon>
        <taxon>Peloderinae</taxon>
        <taxon>Caenorhabditis</taxon>
    </lineage>
</organism>
<dbReference type="InterPro" id="IPR038825">
    <property type="entry name" value="Apical_junction"/>
</dbReference>
<proteinExistence type="predicted"/>
<dbReference type="PANTHER" id="PTHR21517">
    <property type="entry name" value="APICAL JUNCTION COMPONENT 1 HOMOLOG"/>
    <property type="match status" value="1"/>
</dbReference>
<dbReference type="InterPro" id="IPR058586">
    <property type="entry name" value="Ajm-1"/>
</dbReference>
<dbReference type="GO" id="GO:0005886">
    <property type="term" value="C:plasma membrane"/>
    <property type="evidence" value="ECO:0007669"/>
    <property type="project" value="TreeGrafter"/>
</dbReference>
<evidence type="ECO:0000256" key="1">
    <source>
        <dbReference type="SAM" id="MobiDB-lite"/>
    </source>
</evidence>
<feature type="region of interest" description="Disordered" evidence="1">
    <location>
        <begin position="684"/>
        <end position="707"/>
    </location>
</feature>
<dbReference type="GO" id="GO:0043296">
    <property type="term" value="C:apical junction complex"/>
    <property type="evidence" value="ECO:0007669"/>
    <property type="project" value="TreeGrafter"/>
</dbReference>
<feature type="compositionally biased region" description="Basic and acidic residues" evidence="1">
    <location>
        <begin position="1480"/>
        <end position="1491"/>
    </location>
</feature>
<dbReference type="Pfam" id="PF26649">
    <property type="entry name" value="Ajm-1"/>
    <property type="match status" value="1"/>
</dbReference>
<dbReference type="Proteomes" id="UP000494206">
    <property type="component" value="Unassembled WGS sequence"/>
</dbReference>
<feature type="compositionally biased region" description="Basic and acidic residues" evidence="1">
    <location>
        <begin position="598"/>
        <end position="608"/>
    </location>
</feature>
<feature type="compositionally biased region" description="Basic and acidic residues" evidence="1">
    <location>
        <begin position="1307"/>
        <end position="1316"/>
    </location>
</feature>
<dbReference type="SUPFAM" id="SSF144232">
    <property type="entry name" value="HIT/MYND zinc finger-like"/>
    <property type="match status" value="1"/>
</dbReference>
<evidence type="ECO:0000313" key="4">
    <source>
        <dbReference type="EMBL" id="CAB3399715.1"/>
    </source>
</evidence>
<feature type="compositionally biased region" description="Low complexity" evidence="1">
    <location>
        <begin position="493"/>
        <end position="508"/>
    </location>
</feature>
<name>A0A8S1EPI4_9PELO</name>
<sequence>MDDDYDYYNFCYNESTDNVCMDIEKLKPPADRSSVSRQSDSFNSFLQTAISAILAFIFSLRIILRSTLKKITNHASDQEPCSSSSSSSDSSSEPIDIEASLLINQIEEMEEKNAQHSQGMPSVLSLLQTDEMPSSCSDEEPSTSGTIPLPSLLQSNMSALPNFLHTINEEESDEVRSLTGSSLASPRTVVDRRLSNISLLSPILNDDDQSSSYSDHSEAARDVPPHEEQRTLRIVEVTHSSQSEDDKLDLLKELAKIGTKQNQLLVTELIDQVDILKPSKAIVIQMQPSTDQSEPVVEQTKIDEVPEVPLTSAVLAIPEEIEEPDYAQVPVETDEENEEETSKNDTVIEVKKMEADEPELAEIGEPQKAEVVTIPPTSDAEDQKLADADRDQEEELVFNEERRKTVTLGDDNSSLRSASITLDPNREEVDLNESFASNPTDESAFMQRTKDEMEASGRPKSPLDLPPPPSSVVHPAGPPPPPPPPLPSRPPVEETTTTYTTKSWTSTTESHETPKIPLSNLSPAQPPPSILSSKTIGSGYPYYSSGMSVPNEAPPPPPPPAPVVSSQNQVNTTTTTTTSSTYQPYQSGGASSKSISSSREDLLSEHATSRSTVREIPVQRAPSTAPSHATSILDYRIMPTTTTTYHHVETPTDEYYRREVMTRTIITRSTEALSQAPLVRPTSPLDRYIPYTTTTTSGDGRTREERTVDYKVTYHRDIEEEERRIREDQARRRQEEQERRAREEENRRAWEQREREELQRLREQQTMAERAFERSVAERERAEKERIERDRIERQKAEMIRRAEWERREKERIDAEEAELARRRALEKEKIEREKAEEERRTLERLQREKERLERERAEAERLERERIERERIELERIERERIEIERVEKIKRERLERERREREKEREEEERLRREREELERIERERRELEIRERQELENQRREAEDRERQRLEDEACEMRRREEERREAELLADVHRKAEERERLRRRQEREEAERLERIRLEQQRIDMERADAERRERERREEERRELELFEAARRKKEARERERLEELERERQRNEEERKERERREQERRLAAERERQRRQEEEEEIARLNEIQRAAAMRQAQREAELQRQRERDELDRKARQLSELEQREKERRERERLAEEAQLAELREKERRNQEIRERERREAAERENNRRLEDRRSRDKLDYIARERSEKEKFEAEKRRLLAEKEAMNKKKHHLLSHETLAKLTQPLYYTTREPEVTTKVERQVIERIDRNLWVEDVPLGSSAQNAISYLDNDENNRDRMYNPNDLTRNGSSRSRYHRAKMDKARRDFYSTGQDSTDPLSDRFRKSNDDLTSRSRLDYRGPLLQKFHESEFRTTTYNDTDGLPYRRMGPSPYEQPFAKLLEETERKYALYNSRASNPGLYSRSRTYSSQFMDTKDRNTETNNRAESVVAYDREARRESPSDAAHIRSRSADYLMDRKIREETEVPENQLQKTRGDSSPRESRISEYEMRFRKSTEKLTVPDWYREHLPQSGTTNTSSYRYSETQKTQQHQPVAVTTTTTTTSTPITPGGVDFPRGMFDRYRDEIEDLRRSRSSLHQVGQEAARQVGSALSISGNDPHRSATGYTVSEVPNAWNMQTSRTSRVVEVADTFVGTSSHEYGNISTRYGGRVTVEEVLDSIFQKAPPVDPRSRQTDKSYPQADEVYQGNLDGPSIYTNNYNVMRQVIKQPDRAEHLLENEELYVRCAECHRTRELSAARLQFVSCKHCYTYYCSRECRLNNWKHHSGRCSFARINTLCKDVIMKVREDEEAQAFMSKVARDGFASGGRGSVNIRLASPQIAQAYVSNGWRALSGIPLNQLLYYYTVAALVQEKKEPSLIALCRRYEPREKFILSVSIIADIEHCPETPPPETRELFGSAPFSSPRARYEAISNTPYFSDVAHNV</sequence>
<dbReference type="GO" id="GO:0045216">
    <property type="term" value="P:cell-cell junction organization"/>
    <property type="evidence" value="ECO:0007669"/>
    <property type="project" value="InterPro"/>
</dbReference>
<evidence type="ECO:0000256" key="2">
    <source>
        <dbReference type="SAM" id="Phobius"/>
    </source>
</evidence>
<keyword evidence="5" id="KW-1185">Reference proteome</keyword>
<protein>
    <recommendedName>
        <fullName evidence="3">Apical junction molecule ajm1 alpha/beta domain-containing protein</fullName>
    </recommendedName>
</protein>
<feature type="region of interest" description="Disordered" evidence="1">
    <location>
        <begin position="1467"/>
        <end position="1491"/>
    </location>
</feature>
<keyword evidence="2" id="KW-0472">Membrane</keyword>
<evidence type="ECO:0000313" key="5">
    <source>
        <dbReference type="Proteomes" id="UP000494206"/>
    </source>
</evidence>
<dbReference type="OrthoDB" id="6431454at2759"/>
<dbReference type="EMBL" id="CADEPM010000002">
    <property type="protein sequence ID" value="CAB3399715.1"/>
    <property type="molecule type" value="Genomic_DNA"/>
</dbReference>
<feature type="region of interest" description="Disordered" evidence="1">
    <location>
        <begin position="1531"/>
        <end position="1562"/>
    </location>
</feature>
<feature type="region of interest" description="Disordered" evidence="1">
    <location>
        <begin position="1038"/>
        <end position="1068"/>
    </location>
</feature>
<feature type="region of interest" description="Disordered" evidence="1">
    <location>
        <begin position="330"/>
        <end position="627"/>
    </location>
</feature>
<feature type="compositionally biased region" description="Basic and acidic residues" evidence="1">
    <location>
        <begin position="1105"/>
        <end position="1143"/>
    </location>
</feature>
<feature type="compositionally biased region" description="Basic and acidic residues" evidence="1">
    <location>
        <begin position="340"/>
        <end position="355"/>
    </location>
</feature>
<gene>
    <name evidence="4" type="ORF">CBOVIS_LOCUS2796</name>
</gene>
<feature type="region of interest" description="Disordered" evidence="1">
    <location>
        <begin position="1282"/>
        <end position="1336"/>
    </location>
</feature>
<feature type="compositionally biased region" description="Low complexity" evidence="1">
    <location>
        <begin position="82"/>
        <end position="92"/>
    </location>
</feature>
<feature type="compositionally biased region" description="Polar residues" evidence="1">
    <location>
        <begin position="1531"/>
        <end position="1542"/>
    </location>
</feature>
<dbReference type="PANTHER" id="PTHR21517:SF3">
    <property type="entry name" value="APICAL JUNCTION COMPONENT 1 HOMOLOG"/>
    <property type="match status" value="1"/>
</dbReference>
<reference evidence="4 5" key="1">
    <citation type="submission" date="2020-04" db="EMBL/GenBank/DDBJ databases">
        <authorList>
            <person name="Laetsch R D."/>
            <person name="Stevens L."/>
            <person name="Kumar S."/>
            <person name="Blaxter L. M."/>
        </authorList>
    </citation>
    <scope>NUCLEOTIDE SEQUENCE [LARGE SCALE GENOMIC DNA]</scope>
</reference>
<feature type="region of interest" description="Disordered" evidence="1">
    <location>
        <begin position="898"/>
        <end position="917"/>
    </location>
</feature>
<keyword evidence="2" id="KW-0812">Transmembrane</keyword>
<feature type="compositionally biased region" description="Polar residues" evidence="1">
    <location>
        <begin position="410"/>
        <end position="422"/>
    </location>
</feature>
<feature type="region of interest" description="Disordered" evidence="1">
    <location>
        <begin position="74"/>
        <end position="94"/>
    </location>
</feature>
<comment type="caution">
    <text evidence="4">The sequence shown here is derived from an EMBL/GenBank/DDBJ whole genome shotgun (WGS) entry which is preliminary data.</text>
</comment>
<feature type="compositionally biased region" description="Low complexity" evidence="1">
    <location>
        <begin position="1543"/>
        <end position="1555"/>
    </location>
</feature>
<feature type="region of interest" description="Disordered" evidence="1">
    <location>
        <begin position="1100"/>
        <end position="1143"/>
    </location>
</feature>
<feature type="region of interest" description="Disordered" evidence="1">
    <location>
        <begin position="1156"/>
        <end position="1182"/>
    </location>
</feature>
<feature type="compositionally biased region" description="Basic and acidic residues" evidence="1">
    <location>
        <begin position="215"/>
        <end position="227"/>
    </location>
</feature>
<feature type="compositionally biased region" description="Basic and acidic residues" evidence="1">
    <location>
        <begin position="1327"/>
        <end position="1336"/>
    </location>
</feature>
<feature type="compositionally biased region" description="Low complexity" evidence="1">
    <location>
        <begin position="205"/>
        <end position="214"/>
    </location>
</feature>
<feature type="region of interest" description="Disordered" evidence="1">
    <location>
        <begin position="205"/>
        <end position="227"/>
    </location>
</feature>